<protein>
    <submittedName>
        <fullName evidence="1">Uncharacterized protein</fullName>
    </submittedName>
</protein>
<proteinExistence type="predicted"/>
<sequence length="185" mass="20768">MMIGDPRLFEAEPGDISPVVDQIAGLMPTARCVAGVMQNVVDRVWLRAVEDGRLIREFGAVSESGEVWIDRGERSQVELPFWSRDRWPKLSDEEWETVSVFPFSTESFGDAVIGDLAFGAPLTRLPRHVYELPVTVFDLDAAAVQRTEHEDEIAAIVRRIKIKPLDLNALTNRHDGAHHQGSDHE</sequence>
<dbReference type="AlphaFoldDB" id="C7QEL0"/>
<dbReference type="OrthoDB" id="4772769at2"/>
<dbReference type="Pfam" id="PF21997">
    <property type="entry name" value="DUF6928"/>
    <property type="match status" value="1"/>
</dbReference>
<dbReference type="Proteomes" id="UP000000851">
    <property type="component" value="Chromosome"/>
</dbReference>
<evidence type="ECO:0000313" key="1">
    <source>
        <dbReference type="EMBL" id="ACU72780.1"/>
    </source>
</evidence>
<dbReference type="HOGENOM" id="CLU_1458811_0_0_11"/>
<dbReference type="InterPro" id="IPR053847">
    <property type="entry name" value="DUF6928"/>
</dbReference>
<dbReference type="InParanoid" id="C7QEL0"/>
<keyword evidence="2" id="KW-1185">Reference proteome</keyword>
<dbReference type="EMBL" id="CP001700">
    <property type="protein sequence ID" value="ACU72780.1"/>
    <property type="molecule type" value="Genomic_DNA"/>
</dbReference>
<reference evidence="1 2" key="1">
    <citation type="journal article" date="2009" name="Stand. Genomic Sci.">
        <title>Complete genome sequence of Catenulispora acidiphila type strain (ID 139908).</title>
        <authorList>
            <person name="Copeland A."/>
            <person name="Lapidus A."/>
            <person name="Glavina Del Rio T."/>
            <person name="Nolan M."/>
            <person name="Lucas S."/>
            <person name="Chen F."/>
            <person name="Tice H."/>
            <person name="Cheng J.F."/>
            <person name="Bruce D."/>
            <person name="Goodwin L."/>
            <person name="Pitluck S."/>
            <person name="Mikhailova N."/>
            <person name="Pati A."/>
            <person name="Ivanova N."/>
            <person name="Mavromatis K."/>
            <person name="Chen A."/>
            <person name="Palaniappan K."/>
            <person name="Chain P."/>
            <person name="Land M."/>
            <person name="Hauser L."/>
            <person name="Chang Y.J."/>
            <person name="Jeffries C.D."/>
            <person name="Chertkov O."/>
            <person name="Brettin T."/>
            <person name="Detter J.C."/>
            <person name="Han C."/>
            <person name="Ali Z."/>
            <person name="Tindall B.J."/>
            <person name="Goker M."/>
            <person name="Bristow J."/>
            <person name="Eisen J.A."/>
            <person name="Markowitz V."/>
            <person name="Hugenholtz P."/>
            <person name="Kyrpides N.C."/>
            <person name="Klenk H.P."/>
        </authorList>
    </citation>
    <scope>NUCLEOTIDE SEQUENCE [LARGE SCALE GENOMIC DNA]</scope>
    <source>
        <strain evidence="2">DSM 44928 / JCM 14897 / NBRC 102108 / NRRL B-24433 / ID139908</strain>
    </source>
</reference>
<name>C7QEL0_CATAD</name>
<accession>C7QEL0</accession>
<organism evidence="1 2">
    <name type="scientific">Catenulispora acidiphila (strain DSM 44928 / JCM 14897 / NBRC 102108 / NRRL B-24433 / ID139908)</name>
    <dbReference type="NCBI Taxonomy" id="479433"/>
    <lineage>
        <taxon>Bacteria</taxon>
        <taxon>Bacillati</taxon>
        <taxon>Actinomycetota</taxon>
        <taxon>Actinomycetes</taxon>
        <taxon>Catenulisporales</taxon>
        <taxon>Catenulisporaceae</taxon>
        <taxon>Catenulispora</taxon>
    </lineage>
</organism>
<gene>
    <name evidence="1" type="ordered locus">Caci_3892</name>
</gene>
<dbReference type="RefSeq" id="WP_015792509.1">
    <property type="nucleotide sequence ID" value="NC_013131.1"/>
</dbReference>
<dbReference type="KEGG" id="cai:Caci_3892"/>
<evidence type="ECO:0000313" key="2">
    <source>
        <dbReference type="Proteomes" id="UP000000851"/>
    </source>
</evidence>